<dbReference type="EMBL" id="CP001344">
    <property type="protein sequence ID" value="ACL47098.1"/>
    <property type="molecule type" value="Genomic_DNA"/>
</dbReference>
<evidence type="ECO:0000313" key="1">
    <source>
        <dbReference type="EMBL" id="ACL47098.1"/>
    </source>
</evidence>
<name>B8HM91_CYAP4</name>
<gene>
    <name evidence="1" type="ordered locus">Cyan7425_4794</name>
</gene>
<protein>
    <recommendedName>
        <fullName evidence="2">DUF2949 domain-containing protein</fullName>
    </recommendedName>
</protein>
<dbReference type="OrthoDB" id="433602at2"/>
<reference evidence="1" key="1">
    <citation type="submission" date="2009-01" db="EMBL/GenBank/DDBJ databases">
        <title>Complete sequence of chromosome Cyanothece sp. PCC 7425.</title>
        <authorList>
            <consortium name="US DOE Joint Genome Institute"/>
            <person name="Lucas S."/>
            <person name="Copeland A."/>
            <person name="Lapidus A."/>
            <person name="Glavina del Rio T."/>
            <person name="Dalin E."/>
            <person name="Tice H."/>
            <person name="Bruce D."/>
            <person name="Goodwin L."/>
            <person name="Pitluck S."/>
            <person name="Sims D."/>
            <person name="Meineke L."/>
            <person name="Brettin T."/>
            <person name="Detter J.C."/>
            <person name="Han C."/>
            <person name="Larimer F."/>
            <person name="Land M."/>
            <person name="Hauser L."/>
            <person name="Kyrpides N."/>
            <person name="Ovchinnikova G."/>
            <person name="Liberton M."/>
            <person name="Stoeckel J."/>
            <person name="Banerjee A."/>
            <person name="Singh A."/>
            <person name="Page L."/>
            <person name="Sato H."/>
            <person name="Zhao L."/>
            <person name="Sherman L."/>
            <person name="Pakrasi H."/>
            <person name="Richardson P."/>
        </authorList>
    </citation>
    <scope>NUCLEOTIDE SEQUENCE</scope>
    <source>
        <strain evidence="1">PCC 7425</strain>
    </source>
</reference>
<dbReference type="InterPro" id="IPR021336">
    <property type="entry name" value="DUF2949"/>
</dbReference>
<sequence length="95" mass="10793">MNRYSHHHQLIQFLQNELAVSEEAIALAIKHSELKHAETAAPLHMVLWQYGLVSLEQLGRIFDWLSDQAVKATSIASPAFLDPTVRPPCPHWEVN</sequence>
<evidence type="ECO:0008006" key="2">
    <source>
        <dbReference type="Google" id="ProtNLM"/>
    </source>
</evidence>
<dbReference type="Pfam" id="PF11165">
    <property type="entry name" value="DUF2949"/>
    <property type="match status" value="1"/>
</dbReference>
<dbReference type="STRING" id="395961.Cyan7425_4794"/>
<accession>B8HM91</accession>
<proteinExistence type="predicted"/>
<organism evidence="1">
    <name type="scientific">Cyanothece sp. (strain PCC 7425 / ATCC 29141)</name>
    <dbReference type="NCBI Taxonomy" id="395961"/>
    <lineage>
        <taxon>Bacteria</taxon>
        <taxon>Bacillati</taxon>
        <taxon>Cyanobacteriota</taxon>
        <taxon>Cyanophyceae</taxon>
        <taxon>Gomontiellales</taxon>
        <taxon>Cyanothecaceae</taxon>
        <taxon>Cyanothece</taxon>
    </lineage>
</organism>
<dbReference type="KEGG" id="cyn:Cyan7425_4794"/>
<dbReference type="AlphaFoldDB" id="B8HM91"/>
<dbReference type="HOGENOM" id="CLU_184319_0_0_3"/>